<dbReference type="InterPro" id="IPR000073">
    <property type="entry name" value="AB_hydrolase_1"/>
</dbReference>
<proteinExistence type="inferred from homology"/>
<keyword evidence="4" id="KW-0274">FAD</keyword>
<dbReference type="GO" id="GO:0016787">
    <property type="term" value="F:hydrolase activity"/>
    <property type="evidence" value="ECO:0007669"/>
    <property type="project" value="UniProtKB-KW"/>
</dbReference>
<protein>
    <submittedName>
        <fullName evidence="7">Alpha/beta fold hydrolase</fullName>
    </submittedName>
</protein>
<sequence>MQPGLAAPPSYKENAVPFLAGDGRKLHLVHVQGAQAPSRGPVVLVHGAGVRANIFRAPIAETLVDALIADGYDVWLENWRASIDVEPSEWTLDQAAVHDHPRAIQTIVRETGWDEVKAIIHCQGSTSFMLSAVAGLIPQVKLIISNAVSLHPVVPPAARRKLRYAVPLVARLTPYLDPQWGFQADSLTAQALTLFVKATHHECDNTVCRLASFTYGVGTPTLWRHENLNPATHEWLKHEFAKVPLTFFHQMSECVRAGHLVPVEGYRELPEDVAERSPQTEARFVLLAGERNDCFLPESQQRTYDFLSRHRPSYHALHRIPGYGHLDIFMGQRAARDVFPLIRAELSKPV</sequence>
<dbReference type="SUPFAM" id="SSF53474">
    <property type="entry name" value="alpha/beta-Hydrolases"/>
    <property type="match status" value="1"/>
</dbReference>
<evidence type="ECO:0000259" key="6">
    <source>
        <dbReference type="Pfam" id="PF00561"/>
    </source>
</evidence>
<organism evidence="7 8">
    <name type="scientific">Stigmatella ashevillensis</name>
    <dbReference type="NCBI Taxonomy" id="2995309"/>
    <lineage>
        <taxon>Bacteria</taxon>
        <taxon>Pseudomonadati</taxon>
        <taxon>Myxococcota</taxon>
        <taxon>Myxococcia</taxon>
        <taxon>Myxococcales</taxon>
        <taxon>Cystobacterineae</taxon>
        <taxon>Archangiaceae</taxon>
        <taxon>Stigmatella</taxon>
    </lineage>
</organism>
<evidence type="ECO:0000256" key="5">
    <source>
        <dbReference type="ARBA" id="ARBA00023002"/>
    </source>
</evidence>
<dbReference type="RefSeq" id="WP_272138965.1">
    <property type="nucleotide sequence ID" value="NZ_JAQNDM010000002.1"/>
</dbReference>
<reference evidence="7 8" key="1">
    <citation type="submission" date="2022-11" db="EMBL/GenBank/DDBJ databases">
        <title>Minimal conservation of predation-associated metabolite biosynthetic gene clusters underscores biosynthetic potential of Myxococcota including descriptions for ten novel species: Archangium lansinium sp. nov., Myxococcus landrumus sp. nov., Nannocystis bai.</title>
        <authorList>
            <person name="Ahearne A."/>
            <person name="Stevens C."/>
            <person name="Dowd S."/>
        </authorList>
    </citation>
    <scope>NUCLEOTIDE SEQUENCE [LARGE SCALE GENOMIC DNA]</scope>
    <source>
        <strain evidence="7 8">NCWAL01</strain>
    </source>
</reference>
<evidence type="ECO:0000313" key="7">
    <source>
        <dbReference type="EMBL" id="MDC0709958.1"/>
    </source>
</evidence>
<keyword evidence="5" id="KW-0560">Oxidoreductase</keyword>
<dbReference type="EMBL" id="JAQNDM010000002">
    <property type="protein sequence ID" value="MDC0709958.1"/>
    <property type="molecule type" value="Genomic_DNA"/>
</dbReference>
<dbReference type="Pfam" id="PF00561">
    <property type="entry name" value="Abhydrolase_1"/>
    <property type="match status" value="1"/>
</dbReference>
<comment type="cofactor">
    <cofactor evidence="1">
        <name>FAD</name>
        <dbReference type="ChEBI" id="CHEBI:57692"/>
    </cofactor>
</comment>
<dbReference type="Gene3D" id="3.40.50.1820">
    <property type="entry name" value="alpha/beta hydrolase"/>
    <property type="match status" value="1"/>
</dbReference>
<evidence type="ECO:0000256" key="4">
    <source>
        <dbReference type="ARBA" id="ARBA00022827"/>
    </source>
</evidence>
<comment type="caution">
    <text evidence="7">The sequence shown here is derived from an EMBL/GenBank/DDBJ whole genome shotgun (WGS) entry which is preliminary data.</text>
</comment>
<dbReference type="Proteomes" id="UP001221838">
    <property type="component" value="Unassembled WGS sequence"/>
</dbReference>
<gene>
    <name evidence="7" type="ORF">POL68_15900</name>
</gene>
<evidence type="ECO:0000256" key="1">
    <source>
        <dbReference type="ARBA" id="ARBA00001974"/>
    </source>
</evidence>
<name>A0ABT5D8G0_9BACT</name>
<evidence type="ECO:0000256" key="3">
    <source>
        <dbReference type="ARBA" id="ARBA00022630"/>
    </source>
</evidence>
<dbReference type="PANTHER" id="PTHR47470">
    <property type="entry name" value="CHOLESTEROL OXIDASE"/>
    <property type="match status" value="1"/>
</dbReference>
<dbReference type="PANTHER" id="PTHR47470:SF1">
    <property type="entry name" value="FAD-DEPENDENT OXIDOREDUCTASE 2 FAD BINDING DOMAIN-CONTAINING PROTEIN"/>
    <property type="match status" value="1"/>
</dbReference>
<comment type="similarity">
    <text evidence="2">Belongs to the GMC oxidoreductase family.</text>
</comment>
<keyword evidence="7" id="KW-0378">Hydrolase</keyword>
<evidence type="ECO:0000313" key="8">
    <source>
        <dbReference type="Proteomes" id="UP001221838"/>
    </source>
</evidence>
<dbReference type="InterPro" id="IPR029058">
    <property type="entry name" value="AB_hydrolase_fold"/>
</dbReference>
<accession>A0ABT5D8G0</accession>
<dbReference type="InterPro" id="IPR052542">
    <property type="entry name" value="Cholesterol_Oxidase"/>
</dbReference>
<evidence type="ECO:0000256" key="2">
    <source>
        <dbReference type="ARBA" id="ARBA00010790"/>
    </source>
</evidence>
<keyword evidence="3" id="KW-0285">Flavoprotein</keyword>
<feature type="domain" description="AB hydrolase-1" evidence="6">
    <location>
        <begin position="41"/>
        <end position="327"/>
    </location>
</feature>
<keyword evidence="8" id="KW-1185">Reference proteome</keyword>